<protein>
    <submittedName>
        <fullName evidence="2">Uncharacterized protein</fullName>
    </submittedName>
</protein>
<feature type="region of interest" description="Disordered" evidence="1">
    <location>
        <begin position="1"/>
        <end position="23"/>
    </location>
</feature>
<sequence length="204" mass="22316">MNLKPGGKQGRLRDSIIPSDNPCIPTHLRGQVQSFYFKDSHADPQLVSGPMSRRAGLSEQFSDLAARQEVGLSCPSRCSRLSDKPVRPLVGRPGPRTARTGRPDDSSDRPSEQLVPAVKPKLNFQCSTCTSSNIAKDAAQQSAKLNQQANGNGYYLTPEQHINQSSTSLPSESIPEVHNPTTNNINLSCCWPKIMVMQSDFVNK</sequence>
<dbReference type="AlphaFoldDB" id="A0A0L0VWH8"/>
<gene>
    <name evidence="2" type="ORF">PSTG_03148</name>
</gene>
<dbReference type="PANTHER" id="PTHR35871">
    <property type="entry name" value="EXPRESSED PROTEIN"/>
    <property type="match status" value="1"/>
</dbReference>
<reference evidence="3" key="1">
    <citation type="submission" date="2014-03" db="EMBL/GenBank/DDBJ databases">
        <title>The Genome Sequence of Puccinia striiformis f. sp. tritici PST-78.</title>
        <authorList>
            <consortium name="The Broad Institute Genome Sequencing Platform"/>
            <person name="Cuomo C."/>
            <person name="Hulbert S."/>
            <person name="Chen X."/>
            <person name="Walker B."/>
            <person name="Young S.K."/>
            <person name="Zeng Q."/>
            <person name="Gargeya S."/>
            <person name="Fitzgerald M."/>
            <person name="Haas B."/>
            <person name="Abouelleil A."/>
            <person name="Alvarado L."/>
            <person name="Arachchi H.M."/>
            <person name="Berlin A.M."/>
            <person name="Chapman S.B."/>
            <person name="Goldberg J."/>
            <person name="Griggs A."/>
            <person name="Gujja S."/>
            <person name="Hansen M."/>
            <person name="Howarth C."/>
            <person name="Imamovic A."/>
            <person name="Larimer J."/>
            <person name="McCowan C."/>
            <person name="Montmayeur A."/>
            <person name="Murphy C."/>
            <person name="Neiman D."/>
            <person name="Pearson M."/>
            <person name="Priest M."/>
            <person name="Roberts A."/>
            <person name="Saif S."/>
            <person name="Shea T."/>
            <person name="Sisk P."/>
            <person name="Sykes S."/>
            <person name="Wortman J."/>
            <person name="Nusbaum C."/>
            <person name="Birren B."/>
        </authorList>
    </citation>
    <scope>NUCLEOTIDE SEQUENCE [LARGE SCALE GENOMIC DNA]</scope>
    <source>
        <strain evidence="3">race PST-78</strain>
    </source>
</reference>
<evidence type="ECO:0000313" key="3">
    <source>
        <dbReference type="Proteomes" id="UP000054564"/>
    </source>
</evidence>
<dbReference type="PANTHER" id="PTHR35871:SF1">
    <property type="entry name" value="CXC1-LIKE CYSTEINE CLUSTER ASSOCIATED WITH KDZ TRANSPOSASES DOMAIN-CONTAINING PROTEIN"/>
    <property type="match status" value="1"/>
</dbReference>
<comment type="caution">
    <text evidence="2">The sequence shown here is derived from an EMBL/GenBank/DDBJ whole genome shotgun (WGS) entry which is preliminary data.</text>
</comment>
<feature type="region of interest" description="Disordered" evidence="1">
    <location>
        <begin position="82"/>
        <end position="115"/>
    </location>
</feature>
<keyword evidence="3" id="KW-1185">Reference proteome</keyword>
<evidence type="ECO:0000313" key="2">
    <source>
        <dbReference type="EMBL" id="KNF03626.1"/>
    </source>
</evidence>
<feature type="compositionally biased region" description="Basic and acidic residues" evidence="1">
    <location>
        <begin position="101"/>
        <end position="111"/>
    </location>
</feature>
<evidence type="ECO:0000256" key="1">
    <source>
        <dbReference type="SAM" id="MobiDB-lite"/>
    </source>
</evidence>
<accession>A0A0L0VWH8</accession>
<feature type="compositionally biased region" description="Low complexity" evidence="1">
    <location>
        <begin position="87"/>
        <end position="100"/>
    </location>
</feature>
<dbReference type="EMBL" id="AJIL01000016">
    <property type="protein sequence ID" value="KNF03626.1"/>
    <property type="molecule type" value="Genomic_DNA"/>
</dbReference>
<dbReference type="Proteomes" id="UP000054564">
    <property type="component" value="Unassembled WGS sequence"/>
</dbReference>
<proteinExistence type="predicted"/>
<organism evidence="2 3">
    <name type="scientific">Puccinia striiformis f. sp. tritici PST-78</name>
    <dbReference type="NCBI Taxonomy" id="1165861"/>
    <lineage>
        <taxon>Eukaryota</taxon>
        <taxon>Fungi</taxon>
        <taxon>Dikarya</taxon>
        <taxon>Basidiomycota</taxon>
        <taxon>Pucciniomycotina</taxon>
        <taxon>Pucciniomycetes</taxon>
        <taxon>Pucciniales</taxon>
        <taxon>Pucciniaceae</taxon>
        <taxon>Puccinia</taxon>
    </lineage>
</organism>
<name>A0A0L0VWH8_9BASI</name>